<gene>
    <name evidence="2" type="ORF">ACFSAU_10915</name>
</gene>
<feature type="domain" description="Pyrrolo-quinoline quinone repeat" evidence="1">
    <location>
        <begin position="59"/>
        <end position="264"/>
    </location>
</feature>
<protein>
    <submittedName>
        <fullName evidence="2">PQQ-binding-like beta-propeller repeat protein</fullName>
    </submittedName>
</protein>
<keyword evidence="3" id="KW-1185">Reference proteome</keyword>
<evidence type="ECO:0000313" key="3">
    <source>
        <dbReference type="Proteomes" id="UP001597139"/>
    </source>
</evidence>
<dbReference type="SUPFAM" id="SSF50998">
    <property type="entry name" value="Quinoprotein alcohol dehydrogenase-like"/>
    <property type="match status" value="2"/>
</dbReference>
<dbReference type="PANTHER" id="PTHR34512:SF30">
    <property type="entry name" value="OUTER MEMBRANE PROTEIN ASSEMBLY FACTOR BAMB"/>
    <property type="match status" value="1"/>
</dbReference>
<reference evidence="2 3" key="1">
    <citation type="journal article" date="2019" name="Int. J. Syst. Evol. Microbiol.">
        <title>The Global Catalogue of Microorganisms (GCM) 10K type strain sequencing project: providing services to taxonomists for standard genome sequencing and annotation.</title>
        <authorList>
            <consortium name="The Broad Institute Genomics Platform"/>
            <consortium name="The Broad Institute Genome Sequencing Center for Infectious Disease"/>
            <person name="Wu L."/>
            <person name="Ma J."/>
        </authorList>
    </citation>
    <scope>NUCLEOTIDE SEQUENCE [LARGE SCALE GENOMIC DNA]</scope>
    <source>
        <strain evidence="2 3">CGMCC 1.12859</strain>
    </source>
</reference>
<dbReference type="EMBL" id="JBHUCZ010000009">
    <property type="protein sequence ID" value="MFD1568005.1"/>
    <property type="molecule type" value="Genomic_DNA"/>
</dbReference>
<dbReference type="SMART" id="SM00564">
    <property type="entry name" value="PQQ"/>
    <property type="match status" value="7"/>
</dbReference>
<dbReference type="Gene3D" id="2.40.10.480">
    <property type="match status" value="2"/>
</dbReference>
<proteinExistence type="predicted"/>
<dbReference type="InterPro" id="IPR002372">
    <property type="entry name" value="PQQ_rpt_dom"/>
</dbReference>
<dbReference type="Gene3D" id="2.130.10.10">
    <property type="entry name" value="YVTN repeat-like/Quinoprotein amine dehydrogenase"/>
    <property type="match status" value="1"/>
</dbReference>
<dbReference type="AlphaFoldDB" id="A0ABD6BTS2"/>
<evidence type="ECO:0000259" key="1">
    <source>
        <dbReference type="Pfam" id="PF13360"/>
    </source>
</evidence>
<evidence type="ECO:0000313" key="2">
    <source>
        <dbReference type="EMBL" id="MFD1568005.1"/>
    </source>
</evidence>
<organism evidence="2 3">
    <name type="scientific">Halolamina litorea</name>
    <dbReference type="NCBI Taxonomy" id="1515593"/>
    <lineage>
        <taxon>Archaea</taxon>
        <taxon>Methanobacteriati</taxon>
        <taxon>Methanobacteriota</taxon>
        <taxon>Stenosarchaea group</taxon>
        <taxon>Halobacteria</taxon>
        <taxon>Halobacteriales</taxon>
        <taxon>Haloferacaceae</taxon>
    </lineage>
</organism>
<dbReference type="PANTHER" id="PTHR34512">
    <property type="entry name" value="CELL SURFACE PROTEIN"/>
    <property type="match status" value="1"/>
</dbReference>
<sequence length="384" mass="41013">MPSTRRDLLAAFGLSVTLSGCLAPTTTDDGLGTVEGEWRMDGRDAGHTRAVSQGPVEPETVWRRTLEDVRGVGSPASAEDRLYVPADAVSEDARSRYRLYALAPGTGSTRWQVPLRAEPNGSPAVEGDRVIVSAKRSLERGRVVCFSRRYGDEEWLYDVDSRLTAPPVVAQGVAYVADWSGTVHAVSVRSGEPRWRRRIEADGAGRTFAGPVAVHDGTLYLGSHSGSTGLVALDARTGEEQWRVSTGAVTVGPVVDDGLVVVQSYGLVEAFDTDGDRRWSFNVPEESAYPIAVGNERVYVSGRQGLQAVTRDGNRAWRVDGVSGTPTVVGDAVFVRGEGRLSAFDAADGSERWAVHQRGSGDAIVLENAVFLSDGARLSGLGQG</sequence>
<dbReference type="InterPro" id="IPR011047">
    <property type="entry name" value="Quinoprotein_ADH-like_sf"/>
</dbReference>
<comment type="caution">
    <text evidence="2">The sequence shown here is derived from an EMBL/GenBank/DDBJ whole genome shotgun (WGS) entry which is preliminary data.</text>
</comment>
<accession>A0ABD6BTS2</accession>
<dbReference type="PROSITE" id="PS51257">
    <property type="entry name" value="PROKAR_LIPOPROTEIN"/>
    <property type="match status" value="1"/>
</dbReference>
<dbReference type="Pfam" id="PF13360">
    <property type="entry name" value="PQQ_2"/>
    <property type="match status" value="2"/>
</dbReference>
<name>A0ABD6BTS2_9EURY</name>
<feature type="domain" description="Pyrrolo-quinoline quinone repeat" evidence="1">
    <location>
        <begin position="266"/>
        <end position="367"/>
    </location>
</feature>
<dbReference type="RefSeq" id="WP_267646820.1">
    <property type="nucleotide sequence ID" value="NZ_JANHGR010000001.1"/>
</dbReference>
<dbReference type="InterPro" id="IPR018391">
    <property type="entry name" value="PQQ_b-propeller_rpt"/>
</dbReference>
<dbReference type="Proteomes" id="UP001597139">
    <property type="component" value="Unassembled WGS sequence"/>
</dbReference>
<dbReference type="InterPro" id="IPR015943">
    <property type="entry name" value="WD40/YVTN_repeat-like_dom_sf"/>
</dbReference>